<evidence type="ECO:0000256" key="1">
    <source>
        <dbReference type="SAM" id="MobiDB-lite"/>
    </source>
</evidence>
<dbReference type="NCBIfam" id="TIGR00254">
    <property type="entry name" value="GGDEF"/>
    <property type="match status" value="1"/>
</dbReference>
<dbReference type="PANTHER" id="PTHR45138:SF9">
    <property type="entry name" value="DIGUANYLATE CYCLASE DGCM-RELATED"/>
    <property type="match status" value="1"/>
</dbReference>
<organism evidence="4 5">
    <name type="scientific">Deinococcus seoulensis</name>
    <dbReference type="NCBI Taxonomy" id="1837379"/>
    <lineage>
        <taxon>Bacteria</taxon>
        <taxon>Thermotogati</taxon>
        <taxon>Deinococcota</taxon>
        <taxon>Deinococci</taxon>
        <taxon>Deinococcales</taxon>
        <taxon>Deinococcaceae</taxon>
        <taxon>Deinococcus</taxon>
    </lineage>
</organism>
<dbReference type="SUPFAM" id="SSF55073">
    <property type="entry name" value="Nucleotide cyclase"/>
    <property type="match status" value="1"/>
</dbReference>
<dbReference type="Gene3D" id="3.30.70.270">
    <property type="match status" value="1"/>
</dbReference>
<dbReference type="CDD" id="cd01949">
    <property type="entry name" value="GGDEF"/>
    <property type="match status" value="1"/>
</dbReference>
<keyword evidence="2" id="KW-1133">Transmembrane helix</keyword>
<dbReference type="InterPro" id="IPR043128">
    <property type="entry name" value="Rev_trsase/Diguanyl_cyclase"/>
</dbReference>
<gene>
    <name evidence="4" type="ORF">GCM10008959_15470</name>
</gene>
<evidence type="ECO:0000313" key="4">
    <source>
        <dbReference type="EMBL" id="GGR54619.1"/>
    </source>
</evidence>
<accession>A0ABQ2RSB7</accession>
<sequence>MRGGARPAYTERTMPRPAAPPQQIHRLREQQYAAHLSLALLSAGVHAVLLWLSLAGERQNVASLAGAVILSVFMAATVLSRRVPLRVLTGGVAYLLPLWLTVQVVLVGMQGQGIAPEFFLSLAVVGLLALAWLPLNQAAALLLPLTGFMFAAVLLFNPQDLPLMIYTAFLLALMGLLALHGQLVSTERARNLSVQHAAQLDPLTGVLNRQAGWDTLEVATRSPLNAARVAVILVDVDNFGRINDLLRRHAADQVLREVATLLVSMTDRNVSVIRWNGDQFLLILPDVSVAAAHDVADRIVRTSRNLNLPDLNGVPVSVGLAFAAETEDLDALVDLAVQRLHRAQKAGGNRWA</sequence>
<feature type="region of interest" description="Disordered" evidence="1">
    <location>
        <begin position="1"/>
        <end position="20"/>
    </location>
</feature>
<feature type="transmembrane region" description="Helical" evidence="2">
    <location>
        <begin position="60"/>
        <end position="80"/>
    </location>
</feature>
<keyword evidence="5" id="KW-1185">Reference proteome</keyword>
<dbReference type="InterPro" id="IPR050469">
    <property type="entry name" value="Diguanylate_Cyclase"/>
</dbReference>
<dbReference type="Proteomes" id="UP000634308">
    <property type="component" value="Unassembled WGS sequence"/>
</dbReference>
<evidence type="ECO:0000313" key="5">
    <source>
        <dbReference type="Proteomes" id="UP000634308"/>
    </source>
</evidence>
<dbReference type="InterPro" id="IPR029787">
    <property type="entry name" value="Nucleotide_cyclase"/>
</dbReference>
<keyword evidence="2" id="KW-0812">Transmembrane</keyword>
<dbReference type="SMART" id="SM00267">
    <property type="entry name" value="GGDEF"/>
    <property type="match status" value="1"/>
</dbReference>
<protein>
    <recommendedName>
        <fullName evidence="3">GGDEF domain-containing protein</fullName>
    </recommendedName>
</protein>
<reference evidence="5" key="1">
    <citation type="journal article" date="2019" name="Int. J. Syst. Evol. Microbiol.">
        <title>The Global Catalogue of Microorganisms (GCM) 10K type strain sequencing project: providing services to taxonomists for standard genome sequencing and annotation.</title>
        <authorList>
            <consortium name="The Broad Institute Genomics Platform"/>
            <consortium name="The Broad Institute Genome Sequencing Center for Infectious Disease"/>
            <person name="Wu L."/>
            <person name="Ma J."/>
        </authorList>
    </citation>
    <scope>NUCLEOTIDE SEQUENCE [LARGE SCALE GENOMIC DNA]</scope>
    <source>
        <strain evidence="5">JCM 31404</strain>
    </source>
</reference>
<dbReference type="PANTHER" id="PTHR45138">
    <property type="entry name" value="REGULATORY COMPONENTS OF SENSORY TRANSDUCTION SYSTEM"/>
    <property type="match status" value="1"/>
</dbReference>
<feature type="transmembrane region" description="Helical" evidence="2">
    <location>
        <begin position="87"/>
        <end position="108"/>
    </location>
</feature>
<feature type="transmembrane region" description="Helical" evidence="2">
    <location>
        <begin position="163"/>
        <end position="183"/>
    </location>
</feature>
<feature type="domain" description="GGDEF" evidence="3">
    <location>
        <begin position="227"/>
        <end position="352"/>
    </location>
</feature>
<keyword evidence="2" id="KW-0472">Membrane</keyword>
<evidence type="ECO:0000259" key="3">
    <source>
        <dbReference type="PROSITE" id="PS50887"/>
    </source>
</evidence>
<proteinExistence type="predicted"/>
<feature type="transmembrane region" description="Helical" evidence="2">
    <location>
        <begin position="140"/>
        <end position="157"/>
    </location>
</feature>
<feature type="transmembrane region" description="Helical" evidence="2">
    <location>
        <begin position="114"/>
        <end position="133"/>
    </location>
</feature>
<dbReference type="Pfam" id="PF00990">
    <property type="entry name" value="GGDEF"/>
    <property type="match status" value="1"/>
</dbReference>
<dbReference type="PROSITE" id="PS50887">
    <property type="entry name" value="GGDEF"/>
    <property type="match status" value="1"/>
</dbReference>
<name>A0ABQ2RSB7_9DEIO</name>
<feature type="transmembrane region" description="Helical" evidence="2">
    <location>
        <begin position="32"/>
        <end position="54"/>
    </location>
</feature>
<comment type="caution">
    <text evidence="4">The sequence shown here is derived from an EMBL/GenBank/DDBJ whole genome shotgun (WGS) entry which is preliminary data.</text>
</comment>
<dbReference type="InterPro" id="IPR000160">
    <property type="entry name" value="GGDEF_dom"/>
</dbReference>
<evidence type="ECO:0000256" key="2">
    <source>
        <dbReference type="SAM" id="Phobius"/>
    </source>
</evidence>
<dbReference type="EMBL" id="BMQM01000007">
    <property type="protein sequence ID" value="GGR54619.1"/>
    <property type="molecule type" value="Genomic_DNA"/>
</dbReference>